<organism evidence="8 9">
    <name type="scientific">Hahella chejuensis (strain KCTC 2396)</name>
    <dbReference type="NCBI Taxonomy" id="349521"/>
    <lineage>
        <taxon>Bacteria</taxon>
        <taxon>Pseudomonadati</taxon>
        <taxon>Pseudomonadota</taxon>
        <taxon>Gammaproteobacteria</taxon>
        <taxon>Oceanospirillales</taxon>
        <taxon>Hahellaceae</taxon>
        <taxon>Hahella</taxon>
    </lineage>
</organism>
<gene>
    <name evidence="8" type="ordered locus">HCH_04505</name>
</gene>
<dbReference type="InterPro" id="IPR052155">
    <property type="entry name" value="Biofilm_reg_signaling"/>
</dbReference>
<dbReference type="PANTHER" id="PTHR44757:SF2">
    <property type="entry name" value="BIOFILM ARCHITECTURE MAINTENANCE PROTEIN MBAA"/>
    <property type="match status" value="1"/>
</dbReference>
<dbReference type="AlphaFoldDB" id="Q2SDR7"/>
<evidence type="ECO:0000313" key="8">
    <source>
        <dbReference type="EMBL" id="ABC31207.1"/>
    </source>
</evidence>
<feature type="coiled-coil region" evidence="5">
    <location>
        <begin position="44"/>
        <end position="85"/>
    </location>
</feature>
<dbReference type="InterPro" id="IPR035919">
    <property type="entry name" value="EAL_sf"/>
</dbReference>
<dbReference type="InterPro" id="IPR001633">
    <property type="entry name" value="EAL_dom"/>
</dbReference>
<dbReference type="FunFam" id="3.30.70.270:FF:000001">
    <property type="entry name" value="Diguanylate cyclase domain protein"/>
    <property type="match status" value="1"/>
</dbReference>
<dbReference type="OrthoDB" id="9804951at2"/>
<dbReference type="Proteomes" id="UP000000238">
    <property type="component" value="Chromosome"/>
</dbReference>
<dbReference type="FunFam" id="3.20.20.450:FF:000001">
    <property type="entry name" value="Cyclic di-GMP phosphodiesterase yahA"/>
    <property type="match status" value="1"/>
</dbReference>
<dbReference type="GO" id="GO:0071732">
    <property type="term" value="P:cellular response to nitric oxide"/>
    <property type="evidence" value="ECO:0007669"/>
    <property type="project" value="UniProtKB-ARBA"/>
</dbReference>
<accession>Q2SDR7</accession>
<dbReference type="HOGENOM" id="CLU_000445_70_20_6"/>
<protein>
    <recommendedName>
        <fullName evidence="2">cyclic-guanylate-specific phosphodiesterase</fullName>
        <ecNumber evidence="2">3.1.4.52</ecNumber>
    </recommendedName>
</protein>
<dbReference type="SMART" id="SM00267">
    <property type="entry name" value="GGDEF"/>
    <property type="match status" value="1"/>
</dbReference>
<dbReference type="SMART" id="SM00052">
    <property type="entry name" value="EAL"/>
    <property type="match status" value="1"/>
</dbReference>
<dbReference type="RefSeq" id="WP_011398274.1">
    <property type="nucleotide sequence ID" value="NC_007645.1"/>
</dbReference>
<feature type="domain" description="GGDEF" evidence="7">
    <location>
        <begin position="236"/>
        <end position="369"/>
    </location>
</feature>
<evidence type="ECO:0000259" key="6">
    <source>
        <dbReference type="PROSITE" id="PS50883"/>
    </source>
</evidence>
<comment type="catalytic activity">
    <reaction evidence="4">
        <text>3',3'-c-di-GMP + H2O = 5'-phosphoguanylyl(3'-&gt;5')guanosine + H(+)</text>
        <dbReference type="Rhea" id="RHEA:24902"/>
        <dbReference type="ChEBI" id="CHEBI:15377"/>
        <dbReference type="ChEBI" id="CHEBI:15378"/>
        <dbReference type="ChEBI" id="CHEBI:58754"/>
        <dbReference type="ChEBI" id="CHEBI:58805"/>
        <dbReference type="EC" id="3.1.4.52"/>
    </reaction>
    <physiologicalReaction direction="left-to-right" evidence="4">
        <dbReference type="Rhea" id="RHEA:24903"/>
    </physiologicalReaction>
</comment>
<comment type="cofactor">
    <cofactor evidence="1">
        <name>Mg(2+)</name>
        <dbReference type="ChEBI" id="CHEBI:18420"/>
    </cofactor>
</comment>
<dbReference type="CDD" id="cd01948">
    <property type="entry name" value="EAL"/>
    <property type="match status" value="1"/>
</dbReference>
<dbReference type="EC" id="3.1.4.52" evidence="2"/>
<dbReference type="Pfam" id="PF12860">
    <property type="entry name" value="PAS_7"/>
    <property type="match status" value="1"/>
</dbReference>
<evidence type="ECO:0000256" key="1">
    <source>
        <dbReference type="ARBA" id="ARBA00001946"/>
    </source>
</evidence>
<reference evidence="8 9" key="1">
    <citation type="journal article" date="2005" name="Nucleic Acids Res.">
        <title>Genomic blueprint of Hahella chejuensis, a marine microbe producing an algicidal agent.</title>
        <authorList>
            <person name="Jeong H."/>
            <person name="Yim J.H."/>
            <person name="Lee C."/>
            <person name="Choi S.-H."/>
            <person name="Park Y.K."/>
            <person name="Yoon S.H."/>
            <person name="Hur C.-G."/>
            <person name="Kang H.-Y."/>
            <person name="Kim D."/>
            <person name="Lee H.H."/>
            <person name="Park K.H."/>
            <person name="Park S.-H."/>
            <person name="Park H.-S."/>
            <person name="Lee H.K."/>
            <person name="Oh T.K."/>
            <person name="Kim J.F."/>
        </authorList>
    </citation>
    <scope>NUCLEOTIDE SEQUENCE [LARGE SCALE GENOMIC DNA]</scope>
    <source>
        <strain evidence="8 9">KCTC 2396</strain>
    </source>
</reference>
<keyword evidence="3" id="KW-0973">c-di-GMP</keyword>
<dbReference type="InterPro" id="IPR029787">
    <property type="entry name" value="Nucleotide_cyclase"/>
</dbReference>
<dbReference type="Pfam" id="PF00990">
    <property type="entry name" value="GGDEF"/>
    <property type="match status" value="1"/>
</dbReference>
<proteinExistence type="predicted"/>
<evidence type="ECO:0000256" key="5">
    <source>
        <dbReference type="SAM" id="Coils"/>
    </source>
</evidence>
<dbReference type="SUPFAM" id="SSF141868">
    <property type="entry name" value="EAL domain-like"/>
    <property type="match status" value="1"/>
</dbReference>
<name>Q2SDR7_HAHCH</name>
<dbReference type="Pfam" id="PF00563">
    <property type="entry name" value="EAL"/>
    <property type="match status" value="1"/>
</dbReference>
<keyword evidence="5" id="KW-0175">Coiled coil</keyword>
<evidence type="ECO:0000313" key="9">
    <source>
        <dbReference type="Proteomes" id="UP000000238"/>
    </source>
</evidence>
<evidence type="ECO:0000256" key="4">
    <source>
        <dbReference type="ARBA" id="ARBA00051114"/>
    </source>
</evidence>
<dbReference type="EMBL" id="CP000155">
    <property type="protein sequence ID" value="ABC31207.1"/>
    <property type="molecule type" value="Genomic_DNA"/>
</dbReference>
<sequence length="636" mass="73189">MHRLLERQLKKLLPADLPAERLRALLDAIDAAYIQADEERSMLERALELSSQELTKRNQELKQQLQEISTTKQELENSVSLLNATLNSTCDGIIVFDQDNRVIACNNVFLKMFDMRQEVAENINKHHIRPYLREKVKNLDELTRLWEFNKRFNQRSSYCLLEMKDGRFIDCYTNPRIHEGKVLGRVWSLSDITELKLSEQQALFHSYHDNLTGLPNRTLFHERLTHAIERRGVQQRDLAVMFLDLDGFKDINDSTGLETGDQLLQMAAQRIKETLPPETTVARYGGDEFIVLLENIKTSFEATLVSERLRSAIDRPFTVDDQTFHLTCSIGIALYPTDSRDADALIRKADMAMNHAKSRGRNNCQFFADEFEILTSHRLRIRNNLKSALEKNEFNLLYQPKIALHSNMIIGVEALIRWRRPSGEVVSPAEFIPAAEENGLIIDIGNWVTEEACKQLQRWGRENHHNFSVAINISPFHFQHADILSTITQALRRYSVRPELLEIELTESALMEDIEHTIEILAELRKLGISCSVDDFGAGYSSLNYLKRLPVDTLKIDKMFIDDITKSQRDLALVDTMINLAHHLDMLVVAEGVETEETVHLLKEKRCDLAQGYYFSRPVSGKVISEMLTTRLQDRA</sequence>
<dbReference type="PANTHER" id="PTHR44757">
    <property type="entry name" value="DIGUANYLATE CYCLASE DGCP"/>
    <property type="match status" value="1"/>
</dbReference>
<dbReference type="InterPro" id="IPR043128">
    <property type="entry name" value="Rev_trsase/Diguanyl_cyclase"/>
</dbReference>
<dbReference type="STRING" id="349521.HCH_04505"/>
<dbReference type="NCBIfam" id="TIGR00254">
    <property type="entry name" value="GGDEF"/>
    <property type="match status" value="1"/>
</dbReference>
<keyword evidence="9" id="KW-1185">Reference proteome</keyword>
<evidence type="ECO:0000259" key="7">
    <source>
        <dbReference type="PROSITE" id="PS50887"/>
    </source>
</evidence>
<dbReference type="SUPFAM" id="SSF55785">
    <property type="entry name" value="PYP-like sensor domain (PAS domain)"/>
    <property type="match status" value="1"/>
</dbReference>
<dbReference type="Gene3D" id="3.20.20.450">
    <property type="entry name" value="EAL domain"/>
    <property type="match status" value="1"/>
</dbReference>
<dbReference type="PROSITE" id="PS50887">
    <property type="entry name" value="GGDEF"/>
    <property type="match status" value="1"/>
</dbReference>
<dbReference type="InterPro" id="IPR035965">
    <property type="entry name" value="PAS-like_dom_sf"/>
</dbReference>
<dbReference type="Gene3D" id="3.30.70.270">
    <property type="match status" value="1"/>
</dbReference>
<feature type="domain" description="EAL" evidence="6">
    <location>
        <begin position="378"/>
        <end position="632"/>
    </location>
</feature>
<dbReference type="CDD" id="cd01949">
    <property type="entry name" value="GGDEF"/>
    <property type="match status" value="1"/>
</dbReference>
<dbReference type="eggNOG" id="COG5001">
    <property type="taxonomic scope" value="Bacteria"/>
</dbReference>
<dbReference type="SUPFAM" id="SSF55073">
    <property type="entry name" value="Nucleotide cyclase"/>
    <property type="match status" value="1"/>
</dbReference>
<dbReference type="NCBIfam" id="TIGR00229">
    <property type="entry name" value="sensory_box"/>
    <property type="match status" value="1"/>
</dbReference>
<dbReference type="KEGG" id="hch:HCH_04505"/>
<dbReference type="PROSITE" id="PS50883">
    <property type="entry name" value="EAL"/>
    <property type="match status" value="1"/>
</dbReference>
<dbReference type="GO" id="GO:0071111">
    <property type="term" value="F:cyclic-guanylate-specific phosphodiesterase activity"/>
    <property type="evidence" value="ECO:0007669"/>
    <property type="project" value="UniProtKB-EC"/>
</dbReference>
<evidence type="ECO:0000256" key="3">
    <source>
        <dbReference type="ARBA" id="ARBA00022636"/>
    </source>
</evidence>
<dbReference type="InterPro" id="IPR000014">
    <property type="entry name" value="PAS"/>
</dbReference>
<dbReference type="Gene3D" id="3.30.450.20">
    <property type="entry name" value="PAS domain"/>
    <property type="match status" value="1"/>
</dbReference>
<evidence type="ECO:0000256" key="2">
    <source>
        <dbReference type="ARBA" id="ARBA00012282"/>
    </source>
</evidence>
<dbReference type="InterPro" id="IPR000160">
    <property type="entry name" value="GGDEF_dom"/>
</dbReference>